<sequence length="78" mass="8206">MFQWQTGHSVGSACPFGLCRPLQVYCDVSLKDFSMVYPAGGAPNAAVRIEPERLAALVNAQWVDVAAQSVGVDVGVPG</sequence>
<dbReference type="SUPFAM" id="SSF55826">
    <property type="entry name" value="YbaK/ProRS associated domain"/>
    <property type="match status" value="1"/>
</dbReference>
<accession>A0ABS2BTI1</accession>
<dbReference type="Proteomes" id="UP000745663">
    <property type="component" value="Unassembled WGS sequence"/>
</dbReference>
<dbReference type="InterPro" id="IPR036754">
    <property type="entry name" value="YbaK/aa-tRNA-synt-asso_dom_sf"/>
</dbReference>
<evidence type="ECO:0000313" key="3">
    <source>
        <dbReference type="Proteomes" id="UP000745663"/>
    </source>
</evidence>
<keyword evidence="3" id="KW-1185">Reference proteome</keyword>
<gene>
    <name evidence="2" type="ORF">H8F21_05070</name>
</gene>
<name>A0ABS2BTI1_9PSED</name>
<dbReference type="PANTHER" id="PTHR30411">
    <property type="entry name" value="CYTOPLASMIC PROTEIN"/>
    <property type="match status" value="1"/>
</dbReference>
<dbReference type="Gene3D" id="3.90.960.10">
    <property type="entry name" value="YbaK/aminoacyl-tRNA synthetase-associated domain"/>
    <property type="match status" value="1"/>
</dbReference>
<reference evidence="2 3" key="1">
    <citation type="submission" date="2020-08" db="EMBL/GenBank/DDBJ databases">
        <title>Description of novel Pseudomonas species.</title>
        <authorList>
            <person name="Duman M."/>
            <person name="Mulet M."/>
            <person name="Altun S."/>
            <person name="Saticioglu I.B."/>
            <person name="Lalucat J."/>
            <person name="Garcia-Valdes E."/>
        </authorList>
    </citation>
    <scope>NUCLEOTIDE SEQUENCE [LARGE SCALE GENOMIC DNA]</scope>
    <source>
        <strain evidence="2 3">P66</strain>
    </source>
</reference>
<dbReference type="Pfam" id="PF04073">
    <property type="entry name" value="tRNA_edit"/>
    <property type="match status" value="1"/>
</dbReference>
<protein>
    <recommendedName>
        <fullName evidence="1">YbaK/aminoacyl-tRNA synthetase-associated domain-containing protein</fullName>
    </recommendedName>
</protein>
<evidence type="ECO:0000313" key="2">
    <source>
        <dbReference type="EMBL" id="MBM5456944.1"/>
    </source>
</evidence>
<organism evidence="2 3">
    <name type="scientific">Pseudomonas arcuscaelestis</name>
    <dbReference type="NCBI Taxonomy" id="2710591"/>
    <lineage>
        <taxon>Bacteria</taxon>
        <taxon>Pseudomonadati</taxon>
        <taxon>Pseudomonadota</taxon>
        <taxon>Gammaproteobacteria</taxon>
        <taxon>Pseudomonadales</taxon>
        <taxon>Pseudomonadaceae</taxon>
        <taxon>Pseudomonas</taxon>
    </lineage>
</organism>
<proteinExistence type="predicted"/>
<feature type="domain" description="YbaK/aminoacyl-tRNA synthetase-associated" evidence="1">
    <location>
        <begin position="5"/>
        <end position="55"/>
    </location>
</feature>
<dbReference type="EMBL" id="JACOPV010000003">
    <property type="protein sequence ID" value="MBM5456944.1"/>
    <property type="molecule type" value="Genomic_DNA"/>
</dbReference>
<evidence type="ECO:0000259" key="1">
    <source>
        <dbReference type="Pfam" id="PF04073"/>
    </source>
</evidence>
<comment type="caution">
    <text evidence="2">The sequence shown here is derived from an EMBL/GenBank/DDBJ whole genome shotgun (WGS) entry which is preliminary data.</text>
</comment>
<dbReference type="PANTHER" id="PTHR30411:SF1">
    <property type="entry name" value="CYTOPLASMIC PROTEIN"/>
    <property type="match status" value="1"/>
</dbReference>
<dbReference type="InterPro" id="IPR007214">
    <property type="entry name" value="YbaK/aa-tRNA-synth-assoc-dom"/>
</dbReference>